<sequence>MRLLLSVLILPSVLGAEIICSNSTACPEGSKCCTTFEGEIRCCDVRDFDSNSDFARSRKPLKIVSAAPSHHYTNTSEIQNGFNECFYCKGTCCGSNCCPYTYASCCKNICCNTGYQCCGNTRQNKAEWCCKRREKCATFTTGLCLDKSSSLVPSFLVSLSIAVTRIFCFKMRLLLLAIILPCAFGAETFCSNDTACPEGTKCCTTHDGQIRCCNIRDSGSDPTFVRSTSPLKAVPADPPHKFSNASGYFDFCITGHNCVGPCCDDGCCPLEDGNCCNGICCAEGYQCCGGTSDNKEEWCCRWRQTCATYATGICFNKGSIFVPSMFLLFSIVTIRLWFCRNLF</sequence>
<dbReference type="OrthoDB" id="6431438at2759"/>
<keyword evidence="1" id="KW-0472">Membrane</keyword>
<protein>
    <submittedName>
        <fullName evidence="3">Uncharacterized protein</fullName>
    </submittedName>
</protein>
<feature type="chain" id="PRO_5036486151" evidence="2">
    <location>
        <begin position="16"/>
        <end position="343"/>
    </location>
</feature>
<comment type="caution">
    <text evidence="3">The sequence shown here is derived from an EMBL/GenBank/DDBJ whole genome shotgun (WGS) entry which is preliminary data.</text>
</comment>
<organism evidence="3 4">
    <name type="scientific">Nephila pilipes</name>
    <name type="common">Giant wood spider</name>
    <name type="synonym">Nephila maculata</name>
    <dbReference type="NCBI Taxonomy" id="299642"/>
    <lineage>
        <taxon>Eukaryota</taxon>
        <taxon>Metazoa</taxon>
        <taxon>Ecdysozoa</taxon>
        <taxon>Arthropoda</taxon>
        <taxon>Chelicerata</taxon>
        <taxon>Arachnida</taxon>
        <taxon>Araneae</taxon>
        <taxon>Araneomorphae</taxon>
        <taxon>Entelegynae</taxon>
        <taxon>Araneoidea</taxon>
        <taxon>Nephilidae</taxon>
        <taxon>Nephila</taxon>
    </lineage>
</organism>
<evidence type="ECO:0000256" key="1">
    <source>
        <dbReference type="SAM" id="Phobius"/>
    </source>
</evidence>
<dbReference type="Proteomes" id="UP000887013">
    <property type="component" value="Unassembled WGS sequence"/>
</dbReference>
<accession>A0A8X6TSI9</accession>
<dbReference type="AlphaFoldDB" id="A0A8X6TSI9"/>
<gene>
    <name evidence="3" type="primary">NCL1_14950</name>
    <name evidence="3" type="ORF">NPIL_145341</name>
</gene>
<keyword evidence="1" id="KW-0812">Transmembrane</keyword>
<feature type="signal peptide" evidence="2">
    <location>
        <begin position="1"/>
        <end position="15"/>
    </location>
</feature>
<keyword evidence="4" id="KW-1185">Reference proteome</keyword>
<evidence type="ECO:0000313" key="3">
    <source>
        <dbReference type="EMBL" id="GFT42270.1"/>
    </source>
</evidence>
<evidence type="ECO:0000256" key="2">
    <source>
        <dbReference type="SAM" id="SignalP"/>
    </source>
</evidence>
<dbReference type="EMBL" id="BMAW01015162">
    <property type="protein sequence ID" value="GFT42270.1"/>
    <property type="molecule type" value="Genomic_DNA"/>
</dbReference>
<feature type="transmembrane region" description="Helical" evidence="1">
    <location>
        <begin position="320"/>
        <end position="338"/>
    </location>
</feature>
<name>A0A8X6TSI9_NEPPI</name>
<keyword evidence="2" id="KW-0732">Signal</keyword>
<evidence type="ECO:0000313" key="4">
    <source>
        <dbReference type="Proteomes" id="UP000887013"/>
    </source>
</evidence>
<proteinExistence type="predicted"/>
<keyword evidence="1" id="KW-1133">Transmembrane helix</keyword>
<reference evidence="3" key="1">
    <citation type="submission" date="2020-08" db="EMBL/GenBank/DDBJ databases">
        <title>Multicomponent nature underlies the extraordinary mechanical properties of spider dragline silk.</title>
        <authorList>
            <person name="Kono N."/>
            <person name="Nakamura H."/>
            <person name="Mori M."/>
            <person name="Yoshida Y."/>
            <person name="Ohtoshi R."/>
            <person name="Malay A.D."/>
            <person name="Moran D.A.P."/>
            <person name="Tomita M."/>
            <person name="Numata K."/>
            <person name="Arakawa K."/>
        </authorList>
    </citation>
    <scope>NUCLEOTIDE SEQUENCE</scope>
</reference>